<dbReference type="HOGENOM" id="CLU_000022_59_0_11"/>
<proteinExistence type="predicted"/>
<feature type="domain" description="AMP-dependent synthetase/ligase" evidence="1">
    <location>
        <begin position="7"/>
        <end position="362"/>
    </location>
</feature>
<dbReference type="EMBL" id="CP001966">
    <property type="protein sequence ID" value="ADG77756.1"/>
    <property type="molecule type" value="Genomic_DNA"/>
</dbReference>
<keyword evidence="3" id="KW-0436">Ligase</keyword>
<dbReference type="RefSeq" id="WP_013125794.1">
    <property type="nucleotide sequence ID" value="NC_014158.1"/>
</dbReference>
<dbReference type="Gene3D" id="3.30.300.30">
    <property type="match status" value="1"/>
</dbReference>
<dbReference type="InterPro" id="IPR025110">
    <property type="entry name" value="AMP-bd_C"/>
</dbReference>
<dbReference type="STRING" id="521096.Tpau_1124"/>
<evidence type="ECO:0000259" key="1">
    <source>
        <dbReference type="Pfam" id="PF00501"/>
    </source>
</evidence>
<feature type="domain" description="AMP-binding enzyme C-terminal" evidence="2">
    <location>
        <begin position="422"/>
        <end position="500"/>
    </location>
</feature>
<sequence length="509" mass="54896">MYPGAFAKTTPGCPAAIDADTGEFLSYARLDEQSTRLAHHLRSAGLRRGDTVAIVAGNDLRIFVAYWAAIRSGMYVAAVNFHLTPAEVNYILADCEAKAVFAGACVTEAVSQARRIPDLAEPGRAISWGGPIEGFADFDAVLAAADSSPLTDQPRGTDMLYSSGTTGRPKGIRFPLPEGQVDEAPDAYTAIFAPAYAMDSDTVYLSPAPLYHAAPLRFCAVTMSVGGTVIMMHRFDAVDALALIEKYRVTHSQWVPTMFVRMLKLDPEVRAKYDTSSLKVAIHAAAPCPAEVKRSMIAWWGPVIHEYYASTEAAGATFITPQEALERPGSVGKAGLGEIRICGENGDELPAGEVGTIYFERETMPFQYHNAPEKTRAAQHPDHPNWATTGDVGYLDTDGYLYLTDRRDFTIITGGVNVYPQESENTLVMHPAVADVAVIGVPDDELGEIAVACVQLAPGNIPSDELAAALIAHAGRDLARYKLPRAVRFVPSLPRTPTGKLVKRLISLD</sequence>
<dbReference type="InterPro" id="IPR000873">
    <property type="entry name" value="AMP-dep_synth/lig_dom"/>
</dbReference>
<organism evidence="3 4">
    <name type="scientific">Tsukamurella paurometabola (strain ATCC 8368 / DSM 20162 / CCUG 35730 / CIP 100753 / JCM 10117 / KCTC 9821 / NBRC 16120 / NCIMB 702349 / NCTC 13040)</name>
    <name type="common">Corynebacterium paurometabolum</name>
    <dbReference type="NCBI Taxonomy" id="521096"/>
    <lineage>
        <taxon>Bacteria</taxon>
        <taxon>Bacillati</taxon>
        <taxon>Actinomycetota</taxon>
        <taxon>Actinomycetes</taxon>
        <taxon>Mycobacteriales</taxon>
        <taxon>Tsukamurellaceae</taxon>
        <taxon>Tsukamurella</taxon>
    </lineage>
</organism>
<keyword evidence="4" id="KW-1185">Reference proteome</keyword>
<dbReference type="KEGG" id="tpr:Tpau_1124"/>
<dbReference type="InterPro" id="IPR042099">
    <property type="entry name" value="ANL_N_sf"/>
</dbReference>
<name>D5UVG6_TSUPD</name>
<evidence type="ECO:0000313" key="3">
    <source>
        <dbReference type="EMBL" id="ADG77756.1"/>
    </source>
</evidence>
<dbReference type="AlphaFoldDB" id="D5UVG6"/>
<dbReference type="eggNOG" id="COG0318">
    <property type="taxonomic scope" value="Bacteria"/>
</dbReference>
<dbReference type="Pfam" id="PF00501">
    <property type="entry name" value="AMP-binding"/>
    <property type="match status" value="1"/>
</dbReference>
<dbReference type="InterPro" id="IPR020845">
    <property type="entry name" value="AMP-binding_CS"/>
</dbReference>
<reference evidence="4" key="1">
    <citation type="submission" date="2010-03" db="EMBL/GenBank/DDBJ databases">
        <title>The complete chromosome of Tsukamurella paurometabola DSM 20162.</title>
        <authorList>
            <consortium name="US DOE Joint Genome Institute (JGI-PGF)"/>
            <person name="Lucas S."/>
            <person name="Copeland A."/>
            <person name="Lapidus A."/>
            <person name="Glavina del Rio T."/>
            <person name="Dalin E."/>
            <person name="Tice H."/>
            <person name="Bruce D."/>
            <person name="Goodwin L."/>
            <person name="Pitluck S."/>
            <person name="Kyrpides N."/>
            <person name="Mavromatis K."/>
            <person name="Ivanova N."/>
            <person name="Mikhailova N."/>
            <person name="Munk A.C."/>
            <person name="Brettin T."/>
            <person name="Detter J.C."/>
            <person name="Tapia R."/>
            <person name="Han C."/>
            <person name="Larimer F."/>
            <person name="Land M."/>
            <person name="Hauser L."/>
            <person name="Markowitz V."/>
            <person name="Cheng J.-F."/>
            <person name="Hugenholtz P."/>
            <person name="Woyke T."/>
            <person name="Wu D."/>
            <person name="Jando M."/>
            <person name="Brambilla E."/>
            <person name="Klenk H.-P."/>
            <person name="Eisen J.A."/>
        </authorList>
    </citation>
    <scope>NUCLEOTIDE SEQUENCE [LARGE SCALE GENOMIC DNA]</scope>
    <source>
        <strain evidence="4">ATCC 8368 / DSM 20162 / CCUG 35730 / CIP 100753 / JCM 10117 / KCTC 9821 / NBRC 16120 / NCIMB 702349 / NCTC 13040</strain>
    </source>
</reference>
<reference evidence="3 4" key="2">
    <citation type="journal article" date="2011" name="Stand. Genomic Sci.">
        <title>Complete genome sequence of Tsukamurella paurometabola type strain (no. 33).</title>
        <authorList>
            <person name="Munk A.C."/>
            <person name="Lapidus A."/>
            <person name="Lucas S."/>
            <person name="Nolan M."/>
            <person name="Tice H."/>
            <person name="Cheng J.F."/>
            <person name="Del Rio T.G."/>
            <person name="Goodwin L."/>
            <person name="Pitluck S."/>
            <person name="Liolios K."/>
            <person name="Huntemann M."/>
            <person name="Ivanova N."/>
            <person name="Mavromatis K."/>
            <person name="Mikhailova N."/>
            <person name="Pati A."/>
            <person name="Chen A."/>
            <person name="Palaniappan K."/>
            <person name="Tapia R."/>
            <person name="Han C."/>
            <person name="Land M."/>
            <person name="Hauser L."/>
            <person name="Chang Y.J."/>
            <person name="Jeffries C.D."/>
            <person name="Brettin T."/>
            <person name="Yasawong M."/>
            <person name="Brambilla E.M."/>
            <person name="Rohde M."/>
            <person name="Sikorski J."/>
            <person name="Goker M."/>
            <person name="Detter J.C."/>
            <person name="Woyke T."/>
            <person name="Bristow J."/>
            <person name="Eisen J.A."/>
            <person name="Markowitz V."/>
            <person name="Hugenholtz P."/>
            <person name="Kyrpides N.C."/>
            <person name="Klenk H.P."/>
        </authorList>
    </citation>
    <scope>NUCLEOTIDE SEQUENCE [LARGE SCALE GENOMIC DNA]</scope>
    <source>
        <strain evidence="4">ATCC 8368 / DSM 20162 / CCUG 35730 / CIP 100753 / JCM 10117 / KCTC 9821 / NBRC 16120 / NCIMB 702349 / NCTC 13040</strain>
    </source>
</reference>
<dbReference type="SUPFAM" id="SSF56801">
    <property type="entry name" value="Acetyl-CoA synthetase-like"/>
    <property type="match status" value="1"/>
</dbReference>
<evidence type="ECO:0000313" key="4">
    <source>
        <dbReference type="Proteomes" id="UP000001213"/>
    </source>
</evidence>
<dbReference type="PANTHER" id="PTHR24096:SF323">
    <property type="entry name" value="BLR3536 PROTEIN"/>
    <property type="match status" value="1"/>
</dbReference>
<dbReference type="Proteomes" id="UP000001213">
    <property type="component" value="Chromosome"/>
</dbReference>
<dbReference type="GO" id="GO:0016405">
    <property type="term" value="F:CoA-ligase activity"/>
    <property type="evidence" value="ECO:0007669"/>
    <property type="project" value="TreeGrafter"/>
</dbReference>
<protein>
    <submittedName>
        <fullName evidence="3">AMP-dependent synthetase and ligase</fullName>
    </submittedName>
</protein>
<dbReference type="Gene3D" id="3.40.50.12780">
    <property type="entry name" value="N-terminal domain of ligase-like"/>
    <property type="match status" value="1"/>
</dbReference>
<evidence type="ECO:0000259" key="2">
    <source>
        <dbReference type="Pfam" id="PF13193"/>
    </source>
</evidence>
<dbReference type="InterPro" id="IPR045851">
    <property type="entry name" value="AMP-bd_C_sf"/>
</dbReference>
<dbReference type="PANTHER" id="PTHR24096">
    <property type="entry name" value="LONG-CHAIN-FATTY-ACID--COA LIGASE"/>
    <property type="match status" value="1"/>
</dbReference>
<gene>
    <name evidence="3" type="ordered locus">Tpau_1124</name>
</gene>
<dbReference type="Pfam" id="PF13193">
    <property type="entry name" value="AMP-binding_C"/>
    <property type="match status" value="1"/>
</dbReference>
<dbReference type="PROSITE" id="PS00455">
    <property type="entry name" value="AMP_BINDING"/>
    <property type="match status" value="1"/>
</dbReference>
<accession>D5UVG6</accession>